<dbReference type="InterPro" id="IPR002575">
    <property type="entry name" value="Aminoglycoside_PTrfase"/>
</dbReference>
<name>A0A7U7G5N3_9PROT</name>
<evidence type="ECO:0000259" key="1">
    <source>
        <dbReference type="Pfam" id="PF01636"/>
    </source>
</evidence>
<reference evidence="2 3" key="1">
    <citation type="journal article" date="2014" name="Genome Biol. Evol.">
        <title>Acetic acid bacteria genomes reveal functional traits for adaptation to life in insect guts.</title>
        <authorList>
            <person name="Chouaia B."/>
            <person name="Gaiarsa S."/>
            <person name="Crotti E."/>
            <person name="Comandatore F."/>
            <person name="Degli Esposti M."/>
            <person name="Ricci I."/>
            <person name="Alma A."/>
            <person name="Favia G."/>
            <person name="Bandi C."/>
            <person name="Daffonchio D."/>
        </authorList>
    </citation>
    <scope>NUCLEOTIDE SEQUENCE [LARGE SCALE GENOMIC DNA]</scope>
    <source>
        <strain evidence="3">AM169</strain>
    </source>
</reference>
<dbReference type="InterPro" id="IPR011009">
    <property type="entry name" value="Kinase-like_dom_sf"/>
</dbReference>
<reference evidence="2 3" key="2">
    <citation type="journal article" date="2014" name="PLoS ONE">
        <title>Evolution of mitochondria reconstructed from the energy metabolism of living bacteria.</title>
        <authorList>
            <person name="Degli Esposti M."/>
            <person name="Chouaia B."/>
            <person name="Comandatore F."/>
            <person name="Crotti E."/>
            <person name="Sassera D."/>
            <person name="Lievens P.M."/>
            <person name="Daffonchio D."/>
            <person name="Bandi C."/>
        </authorList>
    </citation>
    <scope>NUCLEOTIDE SEQUENCE [LARGE SCALE GENOMIC DNA]</scope>
    <source>
        <strain evidence="3">AM169</strain>
    </source>
</reference>
<feature type="domain" description="Aminoglycoside phosphotransferase" evidence="1">
    <location>
        <begin position="57"/>
        <end position="302"/>
    </location>
</feature>
<dbReference type="SUPFAM" id="SSF56112">
    <property type="entry name" value="Protein kinase-like (PK-like)"/>
    <property type="match status" value="1"/>
</dbReference>
<dbReference type="GO" id="GO:0016301">
    <property type="term" value="F:kinase activity"/>
    <property type="evidence" value="ECO:0007669"/>
    <property type="project" value="UniProtKB-KW"/>
</dbReference>
<organism evidence="2 3">
    <name type="scientific">Parasaccharibacter apium</name>
    <dbReference type="NCBI Taxonomy" id="1510841"/>
    <lineage>
        <taxon>Bacteria</taxon>
        <taxon>Pseudomonadati</taxon>
        <taxon>Pseudomonadota</taxon>
        <taxon>Alphaproteobacteria</taxon>
        <taxon>Acetobacterales</taxon>
        <taxon>Acetobacteraceae</taxon>
        <taxon>Parasaccharibacter</taxon>
    </lineage>
</organism>
<dbReference type="RefSeq" id="WP_052349006.1">
    <property type="nucleotide sequence ID" value="NZ_CBLY010000005.1"/>
</dbReference>
<evidence type="ECO:0000313" key="3">
    <source>
        <dbReference type="Proteomes" id="UP000027590"/>
    </source>
</evidence>
<comment type="caution">
    <text evidence="2">The sequence shown here is derived from an EMBL/GenBank/DDBJ whole genome shotgun (WGS) entry which is preliminary data.</text>
</comment>
<keyword evidence="2" id="KW-0418">Kinase</keyword>
<dbReference type="Pfam" id="PF01636">
    <property type="entry name" value="APH"/>
    <property type="match status" value="1"/>
</dbReference>
<gene>
    <name evidence="2" type="ORF">SACS_0801</name>
</gene>
<evidence type="ECO:0000313" key="2">
    <source>
        <dbReference type="EMBL" id="CDG33539.1"/>
    </source>
</evidence>
<keyword evidence="2" id="KW-0808">Transferase</keyword>
<dbReference type="Gene3D" id="3.90.1200.10">
    <property type="match status" value="1"/>
</dbReference>
<accession>A0A7U7G5N3</accession>
<proteinExistence type="predicted"/>
<sequence length="374" mass="41833">MSARPLGLESGYNGCVWPPLTDGDVTALLPHWGVRPARNPLLWHSRRPFSASAIVALEDGGRLFLKRHGRALRSVETLTEEHRFASHLAKRGLPAAAPLPMLDGQTALATPEHTYEAFPLYTEQDAYRGLDSWRPYHDTAQAASSGTLLARLHQASEGHQAPPRHDPPLISARHPLLGDRLADSLIPWITRQEGLTDTYPLSSLQRDVLPLLTPFHEALLPLLPEDLPLWGHGDWHGANLLWHRESNGLVAARAFDFGMCDLTSASFDLAVAMERSFISWLDPDGCPTVHEEQLRAFLHAYDVQRPRSPAEKRLTASWLPLCHVTFALSEVAYYGHVLGNRNAANISRRDYLIGHARWFQTERGRALLAMLERD</sequence>
<dbReference type="AlphaFoldDB" id="A0A7U7G5N3"/>
<dbReference type="EMBL" id="CBLY010000005">
    <property type="protein sequence ID" value="CDG33539.1"/>
    <property type="molecule type" value="Genomic_DNA"/>
</dbReference>
<dbReference type="Proteomes" id="UP000027590">
    <property type="component" value="Unassembled WGS sequence"/>
</dbReference>
<protein>
    <submittedName>
        <fullName evidence="2">Homoserine kinase type II, PnuC-associated, THI-regulated branch</fullName>
    </submittedName>
</protein>